<dbReference type="AlphaFoldDB" id="Q7UQX5"/>
<protein>
    <submittedName>
        <fullName evidence="1">Uncharacterized protein</fullName>
    </submittedName>
</protein>
<accession>Q7UQX5</accession>
<dbReference type="PATRIC" id="fig|243090.15.peg.2907"/>
<reference evidence="1 2" key="1">
    <citation type="journal article" date="2003" name="Proc. Natl. Acad. Sci. U.S.A.">
        <title>Complete genome sequence of the marine planctomycete Pirellula sp. strain 1.</title>
        <authorList>
            <person name="Gloeckner F.O."/>
            <person name="Kube M."/>
            <person name="Bauer M."/>
            <person name="Teeling H."/>
            <person name="Lombardot T."/>
            <person name="Ludwig W."/>
            <person name="Gade D."/>
            <person name="Beck A."/>
            <person name="Borzym K."/>
            <person name="Heitmann K."/>
            <person name="Rabus R."/>
            <person name="Schlesner H."/>
            <person name="Amann R."/>
            <person name="Reinhardt R."/>
        </authorList>
    </citation>
    <scope>NUCLEOTIDE SEQUENCE [LARGE SCALE GENOMIC DNA]</scope>
    <source>
        <strain evidence="2">DSM 10527 / NCIMB 13988 / SH1</strain>
    </source>
</reference>
<name>Q7UQX5_RHOBA</name>
<keyword evidence="2" id="KW-1185">Reference proteome</keyword>
<dbReference type="RefSeq" id="WP_011120726.1">
    <property type="nucleotide sequence ID" value="NC_005027.1"/>
</dbReference>
<sequence>MLDFRIEPIGVILTLRGSVLRVCDTSMYFDSGLDIEMPPGEYSIAAIFDGSGEPIGMEAKQSNRESTRELVGEVTFAYGQFGLFDKQQTDRCFEMMPDMEKYCSQLQNDLQHGHIKLNDDVQVPYFRCAEGAAVVYRLLQQEKTTGILIQFGYLDEDGGEG</sequence>
<evidence type="ECO:0000313" key="1">
    <source>
        <dbReference type="EMBL" id="CAD74569.1"/>
    </source>
</evidence>
<gene>
    <name evidence="1" type="ordered locus">RB6019</name>
</gene>
<evidence type="ECO:0000313" key="2">
    <source>
        <dbReference type="Proteomes" id="UP000001025"/>
    </source>
</evidence>
<dbReference type="EnsemblBacteria" id="CAD74569">
    <property type="protein sequence ID" value="CAD74569"/>
    <property type="gene ID" value="RB6019"/>
</dbReference>
<dbReference type="KEGG" id="rba:RB6019"/>
<organism evidence="1 2">
    <name type="scientific">Rhodopirellula baltica (strain DSM 10527 / NCIMB 13988 / SH1)</name>
    <dbReference type="NCBI Taxonomy" id="243090"/>
    <lineage>
        <taxon>Bacteria</taxon>
        <taxon>Pseudomonadati</taxon>
        <taxon>Planctomycetota</taxon>
        <taxon>Planctomycetia</taxon>
        <taxon>Pirellulales</taxon>
        <taxon>Pirellulaceae</taxon>
        <taxon>Rhodopirellula</taxon>
    </lineage>
</organism>
<dbReference type="STRING" id="243090.RB6019"/>
<dbReference type="Proteomes" id="UP000001025">
    <property type="component" value="Chromosome"/>
</dbReference>
<dbReference type="EMBL" id="BX294143">
    <property type="protein sequence ID" value="CAD74569.1"/>
    <property type="molecule type" value="Genomic_DNA"/>
</dbReference>
<dbReference type="InParanoid" id="Q7UQX5"/>
<proteinExistence type="predicted"/>
<dbReference type="HOGENOM" id="CLU_1642364_0_0_0"/>